<accession>A0A1H7QCB9</accession>
<evidence type="ECO:0000313" key="3">
    <source>
        <dbReference type="EMBL" id="SEL45408.1"/>
    </source>
</evidence>
<dbReference type="InterPro" id="IPR006311">
    <property type="entry name" value="TAT_signal"/>
</dbReference>
<dbReference type="InterPro" id="IPR018946">
    <property type="entry name" value="PhoD-like_MPP"/>
</dbReference>
<keyword evidence="4" id="KW-1185">Reference proteome</keyword>
<dbReference type="PANTHER" id="PTHR43606">
    <property type="entry name" value="PHOSPHATASE, PUTATIVE (AFU_ORTHOLOGUE AFUA_6G08710)-RELATED"/>
    <property type="match status" value="1"/>
</dbReference>
<dbReference type="Gene3D" id="3.60.21.70">
    <property type="entry name" value="PhoD-like phosphatase"/>
    <property type="match status" value="1"/>
</dbReference>
<dbReference type="InterPro" id="IPR038607">
    <property type="entry name" value="PhoD-like_sf"/>
</dbReference>
<dbReference type="InterPro" id="IPR052900">
    <property type="entry name" value="Phospholipid_Metab_Enz"/>
</dbReference>
<dbReference type="InterPro" id="IPR032093">
    <property type="entry name" value="PhoD_N"/>
</dbReference>
<proteinExistence type="predicted"/>
<dbReference type="Proteomes" id="UP000198677">
    <property type="component" value="Unassembled WGS sequence"/>
</dbReference>
<feature type="domain" description="Phospholipase D N-terminal" evidence="2">
    <location>
        <begin position="60"/>
        <end position="161"/>
    </location>
</feature>
<dbReference type="InterPro" id="IPR029052">
    <property type="entry name" value="Metallo-depent_PP-like"/>
</dbReference>
<evidence type="ECO:0000259" key="2">
    <source>
        <dbReference type="Pfam" id="PF16655"/>
    </source>
</evidence>
<name>A0A1H7QCB9_9NOCA</name>
<dbReference type="Gene3D" id="2.60.40.380">
    <property type="entry name" value="Purple acid phosphatase-like, N-terminal"/>
    <property type="match status" value="1"/>
</dbReference>
<evidence type="ECO:0000313" key="4">
    <source>
        <dbReference type="Proteomes" id="UP000198677"/>
    </source>
</evidence>
<dbReference type="SUPFAM" id="SSF56300">
    <property type="entry name" value="Metallo-dependent phosphatases"/>
    <property type="match status" value="1"/>
</dbReference>
<feature type="domain" description="PhoD-like phosphatase metallophosphatase" evidence="1">
    <location>
        <begin position="174"/>
        <end position="536"/>
    </location>
</feature>
<dbReference type="PANTHER" id="PTHR43606:SF2">
    <property type="entry name" value="ALKALINE PHOSPHATASE FAMILY PROTEIN (AFU_ORTHOLOGUE AFUA_5G03860)"/>
    <property type="match status" value="1"/>
</dbReference>
<sequence length="580" mass="62084">MFGWNPRVSDNCLPDHPTLPSVSRRTLLKSSAALAGAGITVAAAGAAAAAPAAPAVGFAHGVASGDPLPDRVIIWTRVTPSADALPGSGAGEAISLDWQVATDPGFAAVVRSGTVSADAGTDHTVKVDVTGLKPATAYHYRFTARGGAVAGQVSPIGRTRTAPATDADLARLRFGVVSCSNWEAGYFGAYRHLAQREDLDAILHLGDYIYEYGRGEYGGRNGSVRPHEPAHEIVSLADYRIRHAQYKTDPDLMALHARLPFIATWDDHESADNSFDGGAENHDPATEGNWATRKANSARAYFEWMPVRVTGSGTEVTLYRRFRFGNLAEISMLDLRTYRDEPASSGAGWRKVDSPDRTITGRAQMDWLTKGIVSSPTRWKVVGNPVMIAPCLFPPLDTKTTAALTDMVGLPDAGVPYNTDQWDGYSADRRRLFDAITTAGVDNTVFLTGDIHTSWACDLPVDAANYPGGPTVGTEFVVPSVTSPNIDETLGVPPRTVSVAAEEGFKAVNRHVRYVELDSHGYGVFEIATAGSQMDWYYISDPIDPRATVRHAASYRVADGAQRAIPVGAPLDAASYRPGA</sequence>
<gene>
    <name evidence="3" type="ORF">SAMN05444583_109113</name>
</gene>
<dbReference type="PROSITE" id="PS51318">
    <property type="entry name" value="TAT"/>
    <property type="match status" value="1"/>
</dbReference>
<dbReference type="Pfam" id="PF09423">
    <property type="entry name" value="PhoD"/>
    <property type="match status" value="1"/>
</dbReference>
<dbReference type="EMBL" id="FOAW01000009">
    <property type="protein sequence ID" value="SEL45408.1"/>
    <property type="molecule type" value="Genomic_DNA"/>
</dbReference>
<reference evidence="4" key="1">
    <citation type="submission" date="2016-10" db="EMBL/GenBank/DDBJ databases">
        <authorList>
            <person name="Varghese N."/>
            <person name="Submissions S."/>
        </authorList>
    </citation>
    <scope>NUCLEOTIDE SEQUENCE [LARGE SCALE GENOMIC DNA]</scope>
    <source>
        <strain evidence="4">DSM 44675</strain>
    </source>
</reference>
<protein>
    <submittedName>
        <fullName evidence="3">Alkaline phosphatase D</fullName>
    </submittedName>
</protein>
<organism evidence="3 4">
    <name type="scientific">Rhodococcus maanshanensis</name>
    <dbReference type="NCBI Taxonomy" id="183556"/>
    <lineage>
        <taxon>Bacteria</taxon>
        <taxon>Bacillati</taxon>
        <taxon>Actinomycetota</taxon>
        <taxon>Actinomycetes</taxon>
        <taxon>Mycobacteriales</taxon>
        <taxon>Nocardiaceae</taxon>
        <taxon>Rhodococcus</taxon>
    </lineage>
</organism>
<dbReference type="AlphaFoldDB" id="A0A1H7QCB9"/>
<dbReference type="Pfam" id="PF16655">
    <property type="entry name" value="PhoD_N"/>
    <property type="match status" value="1"/>
</dbReference>
<dbReference type="RefSeq" id="WP_072751327.1">
    <property type="nucleotide sequence ID" value="NZ_FOAW01000009.1"/>
</dbReference>
<dbReference type="OrthoDB" id="3497025at2"/>
<dbReference type="CDD" id="cd07389">
    <property type="entry name" value="MPP_PhoD"/>
    <property type="match status" value="1"/>
</dbReference>
<evidence type="ECO:0000259" key="1">
    <source>
        <dbReference type="Pfam" id="PF09423"/>
    </source>
</evidence>